<dbReference type="Pfam" id="PF17801">
    <property type="entry name" value="Melibiase_C"/>
    <property type="match status" value="1"/>
</dbReference>
<dbReference type="InterPro" id="IPR017853">
    <property type="entry name" value="GH"/>
</dbReference>
<protein>
    <recommendedName>
        <fullName evidence="3 7">Alpha-galactosidase</fullName>
        <ecNumber evidence="3 7">3.2.1.22</ecNumber>
    </recommendedName>
    <alternativeName>
        <fullName evidence="7">Melibiase</fullName>
    </alternativeName>
</protein>
<dbReference type="AlphaFoldDB" id="A0AAD6TY44"/>
<comment type="caution">
    <text evidence="10">The sequence shown here is derived from an EMBL/GenBank/DDBJ whole genome shotgun (WGS) entry which is preliminary data.</text>
</comment>
<dbReference type="PRINTS" id="PR00740">
    <property type="entry name" value="GLHYDRLASE27"/>
</dbReference>
<evidence type="ECO:0000256" key="7">
    <source>
        <dbReference type="RuleBase" id="RU361168"/>
    </source>
</evidence>
<dbReference type="InterPro" id="IPR002241">
    <property type="entry name" value="Glyco_hydro_27"/>
</dbReference>
<dbReference type="PANTHER" id="PTHR11452:SF61">
    <property type="entry name" value="ALPHA-GALACTOSIDASE B-RELATED"/>
    <property type="match status" value="1"/>
</dbReference>
<proteinExistence type="inferred from homology"/>
<dbReference type="CDD" id="cd14792">
    <property type="entry name" value="GH27"/>
    <property type="match status" value="1"/>
</dbReference>
<evidence type="ECO:0000313" key="11">
    <source>
        <dbReference type="Proteomes" id="UP001222325"/>
    </source>
</evidence>
<dbReference type="GO" id="GO:0004557">
    <property type="term" value="F:alpha-galactosidase activity"/>
    <property type="evidence" value="ECO:0007669"/>
    <property type="project" value="UniProtKB-EC"/>
</dbReference>
<evidence type="ECO:0000313" key="10">
    <source>
        <dbReference type="EMBL" id="KAJ7082358.1"/>
    </source>
</evidence>
<dbReference type="SUPFAM" id="SSF51445">
    <property type="entry name" value="(Trans)glycosidases"/>
    <property type="match status" value="1"/>
</dbReference>
<accession>A0AAD6TY44</accession>
<comment type="similarity">
    <text evidence="2 7">Belongs to the glycosyl hydrolase 27 family.</text>
</comment>
<dbReference type="Gene3D" id="3.20.20.70">
    <property type="entry name" value="Aldolase class I"/>
    <property type="match status" value="1"/>
</dbReference>
<name>A0AAD6TY44_9AGAR</name>
<evidence type="ECO:0000259" key="9">
    <source>
        <dbReference type="Pfam" id="PF17801"/>
    </source>
</evidence>
<keyword evidence="5 7" id="KW-0378">Hydrolase</keyword>
<keyword evidence="6 7" id="KW-0326">Glycosidase</keyword>
<evidence type="ECO:0000256" key="6">
    <source>
        <dbReference type="ARBA" id="ARBA00023295"/>
    </source>
</evidence>
<evidence type="ECO:0000256" key="4">
    <source>
        <dbReference type="ARBA" id="ARBA00022729"/>
    </source>
</evidence>
<feature type="domain" description="Alpha galactosidase C-terminal" evidence="9">
    <location>
        <begin position="356"/>
        <end position="431"/>
    </location>
</feature>
<evidence type="ECO:0000256" key="2">
    <source>
        <dbReference type="ARBA" id="ARBA00009743"/>
    </source>
</evidence>
<keyword evidence="7" id="KW-1015">Disulfide bond</keyword>
<keyword evidence="8" id="KW-0812">Transmembrane</keyword>
<evidence type="ECO:0000256" key="1">
    <source>
        <dbReference type="ARBA" id="ARBA00001255"/>
    </source>
</evidence>
<reference evidence="10" key="1">
    <citation type="submission" date="2023-03" db="EMBL/GenBank/DDBJ databases">
        <title>Massive genome expansion in bonnet fungi (Mycena s.s.) driven by repeated elements and novel gene families across ecological guilds.</title>
        <authorList>
            <consortium name="Lawrence Berkeley National Laboratory"/>
            <person name="Harder C.B."/>
            <person name="Miyauchi S."/>
            <person name="Viragh M."/>
            <person name="Kuo A."/>
            <person name="Thoen E."/>
            <person name="Andreopoulos B."/>
            <person name="Lu D."/>
            <person name="Skrede I."/>
            <person name="Drula E."/>
            <person name="Henrissat B."/>
            <person name="Morin E."/>
            <person name="Kohler A."/>
            <person name="Barry K."/>
            <person name="LaButti K."/>
            <person name="Morin E."/>
            <person name="Salamov A."/>
            <person name="Lipzen A."/>
            <person name="Mereny Z."/>
            <person name="Hegedus B."/>
            <person name="Baldrian P."/>
            <person name="Stursova M."/>
            <person name="Weitz H."/>
            <person name="Taylor A."/>
            <person name="Grigoriev I.V."/>
            <person name="Nagy L.G."/>
            <person name="Martin F."/>
            <person name="Kauserud H."/>
        </authorList>
    </citation>
    <scope>NUCLEOTIDE SEQUENCE</scope>
    <source>
        <strain evidence="10">CBHHK173m</strain>
    </source>
</reference>
<evidence type="ECO:0000256" key="5">
    <source>
        <dbReference type="ARBA" id="ARBA00022801"/>
    </source>
</evidence>
<evidence type="ECO:0000256" key="8">
    <source>
        <dbReference type="SAM" id="Phobius"/>
    </source>
</evidence>
<feature type="transmembrane region" description="Helical" evidence="8">
    <location>
        <begin position="20"/>
        <end position="44"/>
    </location>
</feature>
<keyword evidence="8" id="KW-1133">Transmembrane helix</keyword>
<dbReference type="Pfam" id="PF16499">
    <property type="entry name" value="Melibiase_2"/>
    <property type="match status" value="1"/>
</dbReference>
<sequence length="464" mass="51362">MAKKIPASEPIPHRLSTPPLYAIVLTSVASLGLGLGLASLAMLYGTHHHTVVERVGRLPVMGYNTWNAYQCNINETLILETAQLVKSLGLADVGYTYVNVDDCYSEKQRTDGAIVADKDRFPNGMRWLTDRIHGLGLKAGIYSDAGWFTCALYPGSFQNEARDAKLFSEEWGFDLLKYDNCGIPFDEIARENIIGRYTRMSNAIAAQAKASGKPPMVFSLCEWGREQPWLWARRLGQSWRTTGDITPTWKSVASIINQNSFYSWASDFYGHGDLDMLEVGNGELTFEEAKTHFTVWSFLKSPLLIGTHLASASAATLEILKNTEIIAINQDPVVGTAVTPFRWGVNADWTFDVKSPAQYWSGESQNGTVFMLLNVLDEPADMFFNLTESPWIRAGRQYHIRDLWSHTDNGTAVRNVSVAGVPAHGVVALLLRDAGDEPAGIEPRCAVGDWCIDKNGTFVSAVRL</sequence>
<dbReference type="GO" id="GO:0005975">
    <property type="term" value="P:carbohydrate metabolic process"/>
    <property type="evidence" value="ECO:0007669"/>
    <property type="project" value="InterPro"/>
</dbReference>
<dbReference type="Proteomes" id="UP001222325">
    <property type="component" value="Unassembled WGS sequence"/>
</dbReference>
<dbReference type="EMBL" id="JARJCN010000045">
    <property type="protein sequence ID" value="KAJ7082358.1"/>
    <property type="molecule type" value="Genomic_DNA"/>
</dbReference>
<keyword evidence="11" id="KW-1185">Reference proteome</keyword>
<evidence type="ECO:0000256" key="3">
    <source>
        <dbReference type="ARBA" id="ARBA00012755"/>
    </source>
</evidence>
<dbReference type="PANTHER" id="PTHR11452">
    <property type="entry name" value="ALPHA-GALACTOSIDASE/ALPHA-N-ACETYLGALACTOSAMINIDASE"/>
    <property type="match status" value="1"/>
</dbReference>
<dbReference type="InterPro" id="IPR013780">
    <property type="entry name" value="Glyco_hydro_b"/>
</dbReference>
<dbReference type="Gene3D" id="2.60.40.1180">
    <property type="entry name" value="Golgi alpha-mannosidase II"/>
    <property type="match status" value="1"/>
</dbReference>
<keyword evidence="8" id="KW-0472">Membrane</keyword>
<dbReference type="SUPFAM" id="SSF51011">
    <property type="entry name" value="Glycosyl hydrolase domain"/>
    <property type="match status" value="1"/>
</dbReference>
<organism evidence="10 11">
    <name type="scientific">Mycena belliarum</name>
    <dbReference type="NCBI Taxonomy" id="1033014"/>
    <lineage>
        <taxon>Eukaryota</taxon>
        <taxon>Fungi</taxon>
        <taxon>Dikarya</taxon>
        <taxon>Basidiomycota</taxon>
        <taxon>Agaricomycotina</taxon>
        <taxon>Agaricomycetes</taxon>
        <taxon>Agaricomycetidae</taxon>
        <taxon>Agaricales</taxon>
        <taxon>Marasmiineae</taxon>
        <taxon>Mycenaceae</taxon>
        <taxon>Mycena</taxon>
    </lineage>
</organism>
<dbReference type="InterPro" id="IPR013785">
    <property type="entry name" value="Aldolase_TIM"/>
</dbReference>
<gene>
    <name evidence="10" type="ORF">B0H15DRAFT_852667</name>
</gene>
<keyword evidence="4" id="KW-0732">Signal</keyword>
<dbReference type="InterPro" id="IPR041233">
    <property type="entry name" value="Melibiase_C"/>
</dbReference>
<comment type="catalytic activity">
    <reaction evidence="1 7">
        <text>Hydrolysis of terminal, non-reducing alpha-D-galactose residues in alpha-D-galactosides, including galactose oligosaccharides, galactomannans and galactolipids.</text>
        <dbReference type="EC" id="3.2.1.22"/>
    </reaction>
</comment>
<dbReference type="EC" id="3.2.1.22" evidence="3 7"/>